<dbReference type="PANTHER" id="PTHR30204">
    <property type="entry name" value="REDOX-CYCLING DRUG-SENSING TRANSCRIPTIONAL ACTIVATOR SOXR"/>
    <property type="match status" value="1"/>
</dbReference>
<keyword evidence="4" id="KW-1185">Reference proteome</keyword>
<dbReference type="InterPro" id="IPR000551">
    <property type="entry name" value="MerR-type_HTH_dom"/>
</dbReference>
<dbReference type="EMBL" id="BOOJ01000020">
    <property type="protein sequence ID" value="GIH91435.1"/>
    <property type="molecule type" value="Genomic_DNA"/>
</dbReference>
<dbReference type="GO" id="GO:0003700">
    <property type="term" value="F:DNA-binding transcription factor activity"/>
    <property type="evidence" value="ECO:0007669"/>
    <property type="project" value="InterPro"/>
</dbReference>
<reference evidence="3 4" key="1">
    <citation type="submission" date="2021-01" db="EMBL/GenBank/DDBJ databases">
        <title>Whole genome shotgun sequence of Planobispora siamensis NBRC 107568.</title>
        <authorList>
            <person name="Komaki H."/>
            <person name="Tamura T."/>
        </authorList>
    </citation>
    <scope>NUCLEOTIDE SEQUENCE [LARGE SCALE GENOMIC DNA]</scope>
    <source>
        <strain evidence="3 4">NBRC 107568</strain>
    </source>
</reference>
<dbReference type="SUPFAM" id="SSF46955">
    <property type="entry name" value="Putative DNA-binding domain"/>
    <property type="match status" value="1"/>
</dbReference>
<evidence type="ECO:0000313" key="4">
    <source>
        <dbReference type="Proteomes" id="UP000619788"/>
    </source>
</evidence>
<accession>A0A8J3SF93</accession>
<dbReference type="Proteomes" id="UP000619788">
    <property type="component" value="Unassembled WGS sequence"/>
</dbReference>
<dbReference type="PRINTS" id="PR00040">
    <property type="entry name" value="HTHMERR"/>
</dbReference>
<organism evidence="3 4">
    <name type="scientific">Planobispora siamensis</name>
    <dbReference type="NCBI Taxonomy" id="936338"/>
    <lineage>
        <taxon>Bacteria</taxon>
        <taxon>Bacillati</taxon>
        <taxon>Actinomycetota</taxon>
        <taxon>Actinomycetes</taxon>
        <taxon>Streptosporangiales</taxon>
        <taxon>Streptosporangiaceae</taxon>
        <taxon>Planobispora</taxon>
    </lineage>
</organism>
<evidence type="ECO:0000313" key="3">
    <source>
        <dbReference type="EMBL" id="GIH91435.1"/>
    </source>
</evidence>
<protein>
    <recommendedName>
        <fullName evidence="2">HTH merR-type domain-containing protein</fullName>
    </recommendedName>
</protein>
<dbReference type="InterPro" id="IPR047057">
    <property type="entry name" value="MerR_fam"/>
</dbReference>
<gene>
    <name evidence="3" type="ORF">Psi01_20650</name>
</gene>
<feature type="domain" description="HTH merR-type" evidence="2">
    <location>
        <begin position="1"/>
        <end position="68"/>
    </location>
</feature>
<evidence type="ECO:0000259" key="2">
    <source>
        <dbReference type="PROSITE" id="PS50937"/>
    </source>
</evidence>
<dbReference type="Gene3D" id="1.10.1660.10">
    <property type="match status" value="1"/>
</dbReference>
<dbReference type="SMART" id="SM00422">
    <property type="entry name" value="HTH_MERR"/>
    <property type="match status" value="1"/>
</dbReference>
<dbReference type="PROSITE" id="PS50937">
    <property type="entry name" value="HTH_MERR_2"/>
    <property type="match status" value="1"/>
</dbReference>
<dbReference type="GO" id="GO:0003677">
    <property type="term" value="F:DNA binding"/>
    <property type="evidence" value="ECO:0007669"/>
    <property type="project" value="UniProtKB-KW"/>
</dbReference>
<dbReference type="InterPro" id="IPR009061">
    <property type="entry name" value="DNA-bd_dom_put_sf"/>
</dbReference>
<dbReference type="AlphaFoldDB" id="A0A8J3SF93"/>
<dbReference type="Pfam" id="PF13411">
    <property type="entry name" value="MerR_1"/>
    <property type="match status" value="1"/>
</dbReference>
<evidence type="ECO:0000256" key="1">
    <source>
        <dbReference type="ARBA" id="ARBA00023125"/>
    </source>
</evidence>
<proteinExistence type="predicted"/>
<dbReference type="CDD" id="cd00592">
    <property type="entry name" value="HTH_MerR-like"/>
    <property type="match status" value="1"/>
</dbReference>
<comment type="caution">
    <text evidence="3">The sequence shown here is derived from an EMBL/GenBank/DDBJ whole genome shotgun (WGS) entry which is preliminary data.</text>
</comment>
<name>A0A8J3SF93_9ACTN</name>
<dbReference type="PANTHER" id="PTHR30204:SF93">
    <property type="entry name" value="HTH MERR-TYPE DOMAIN-CONTAINING PROTEIN"/>
    <property type="match status" value="1"/>
</dbReference>
<sequence length="236" mass="25606">MRIGEFAALAGVSVGTIRRYHRTGLLPDPPDAKGRRLYGTADVVRLIRIRRLVALGVDLPDIARVLGPDPGLDGDLRRALADLDADLAVQEEAVRRQRAMLAELRHTGPDPAPTPALTQIVGELERVVPAHPLLERARETIALLGAAVPGLAGALAGAYRASMGDEGLRRRLWDVGLRFEELRDAPPEAPEVAVLAEELGRLLRPFFDSRPIGAVRGGRIDELSPAQRHVVRLLGR</sequence>
<keyword evidence="1" id="KW-0238">DNA-binding</keyword>